<dbReference type="AlphaFoldDB" id="A0A2I0A8F0"/>
<keyword evidence="1" id="KW-0472">Membrane</keyword>
<reference evidence="2 3" key="1">
    <citation type="journal article" date="2017" name="Nature">
        <title>The Apostasia genome and the evolution of orchids.</title>
        <authorList>
            <person name="Zhang G.Q."/>
            <person name="Liu K.W."/>
            <person name="Li Z."/>
            <person name="Lohaus R."/>
            <person name="Hsiao Y.Y."/>
            <person name="Niu S.C."/>
            <person name="Wang J.Y."/>
            <person name="Lin Y.C."/>
            <person name="Xu Q."/>
            <person name="Chen L.J."/>
            <person name="Yoshida K."/>
            <person name="Fujiwara S."/>
            <person name="Wang Z.W."/>
            <person name="Zhang Y.Q."/>
            <person name="Mitsuda N."/>
            <person name="Wang M."/>
            <person name="Liu G.H."/>
            <person name="Pecoraro L."/>
            <person name="Huang H.X."/>
            <person name="Xiao X.J."/>
            <person name="Lin M."/>
            <person name="Wu X.Y."/>
            <person name="Wu W.L."/>
            <person name="Chen Y.Y."/>
            <person name="Chang S.B."/>
            <person name="Sakamoto S."/>
            <person name="Ohme-Takagi M."/>
            <person name="Yagi M."/>
            <person name="Zeng S.J."/>
            <person name="Shen C.Y."/>
            <person name="Yeh C.M."/>
            <person name="Luo Y.B."/>
            <person name="Tsai W.C."/>
            <person name="Van de Peer Y."/>
            <person name="Liu Z.J."/>
        </authorList>
    </citation>
    <scope>NUCLEOTIDE SEQUENCE [LARGE SCALE GENOMIC DNA]</scope>
    <source>
        <strain evidence="3">cv. Shenzhen</strain>
        <tissue evidence="2">Stem</tissue>
    </source>
</reference>
<name>A0A2I0A8F0_9ASPA</name>
<organism evidence="2 3">
    <name type="scientific">Apostasia shenzhenica</name>
    <dbReference type="NCBI Taxonomy" id="1088818"/>
    <lineage>
        <taxon>Eukaryota</taxon>
        <taxon>Viridiplantae</taxon>
        <taxon>Streptophyta</taxon>
        <taxon>Embryophyta</taxon>
        <taxon>Tracheophyta</taxon>
        <taxon>Spermatophyta</taxon>
        <taxon>Magnoliopsida</taxon>
        <taxon>Liliopsida</taxon>
        <taxon>Asparagales</taxon>
        <taxon>Orchidaceae</taxon>
        <taxon>Apostasioideae</taxon>
        <taxon>Apostasia</taxon>
    </lineage>
</organism>
<evidence type="ECO:0000256" key="1">
    <source>
        <dbReference type="SAM" id="Phobius"/>
    </source>
</evidence>
<gene>
    <name evidence="2" type="ORF">AXF42_Ash008033</name>
</gene>
<dbReference type="PANTHER" id="PTHR36750:SF1">
    <property type="entry name" value="SEC-C MOTIF PROTEIN"/>
    <property type="match status" value="1"/>
</dbReference>
<dbReference type="OrthoDB" id="432970at2759"/>
<evidence type="ECO:0000313" key="3">
    <source>
        <dbReference type="Proteomes" id="UP000236161"/>
    </source>
</evidence>
<feature type="transmembrane region" description="Helical" evidence="1">
    <location>
        <begin position="53"/>
        <end position="73"/>
    </location>
</feature>
<keyword evidence="3" id="KW-1185">Reference proteome</keyword>
<dbReference type="Proteomes" id="UP000236161">
    <property type="component" value="Unassembled WGS sequence"/>
</dbReference>
<keyword evidence="1" id="KW-1133">Transmembrane helix</keyword>
<evidence type="ECO:0000313" key="2">
    <source>
        <dbReference type="EMBL" id="PKA51804.1"/>
    </source>
</evidence>
<accession>A0A2I0A8F0</accession>
<sequence>MASMSSLRSLLVRSPPLHVRSISSTPPLESLGWIDKIKGVFTGKKPSAPSFSLIGQPLSLFYFFIVFLAPFLLAQPTPVKFTGCLPDFADQMQKARSMGMLKKFQVGRCSETTMANAFQKQSSILRYLGAIDPNGENIQHSHKLEATKHCNCTMSEVEHILSKYKWAKDAQKKIEKLKEEGKPMPTSFSQVQKLMGSTPLDVARSNLSSKSGKIGRQVWHGLMGNLTIQLNGLSPD</sequence>
<protein>
    <submittedName>
        <fullName evidence="2">Uncharacterized protein</fullName>
    </submittedName>
</protein>
<dbReference type="PANTHER" id="PTHR36750">
    <property type="entry name" value="SEC-C MOTIF PROTEIN"/>
    <property type="match status" value="1"/>
</dbReference>
<dbReference type="EMBL" id="KZ452012">
    <property type="protein sequence ID" value="PKA51804.1"/>
    <property type="molecule type" value="Genomic_DNA"/>
</dbReference>
<keyword evidence="1" id="KW-0812">Transmembrane</keyword>
<proteinExistence type="predicted"/>
<dbReference type="STRING" id="1088818.A0A2I0A8F0"/>